<feature type="signal peptide" evidence="2">
    <location>
        <begin position="1"/>
        <end position="23"/>
    </location>
</feature>
<dbReference type="CDD" id="cd03457">
    <property type="entry name" value="intradiol_dioxygenase_like"/>
    <property type="match status" value="1"/>
</dbReference>
<evidence type="ECO:0000313" key="5">
    <source>
        <dbReference type="Proteomes" id="UP000799324"/>
    </source>
</evidence>
<keyword evidence="5" id="KW-1185">Reference proteome</keyword>
<dbReference type="GO" id="GO:0008199">
    <property type="term" value="F:ferric iron binding"/>
    <property type="evidence" value="ECO:0007669"/>
    <property type="project" value="InterPro"/>
</dbReference>
<dbReference type="PANTHER" id="PTHR34315">
    <property type="match status" value="1"/>
</dbReference>
<evidence type="ECO:0000313" key="4">
    <source>
        <dbReference type="EMBL" id="KAF2662266.1"/>
    </source>
</evidence>
<evidence type="ECO:0000256" key="2">
    <source>
        <dbReference type="SAM" id="SignalP"/>
    </source>
</evidence>
<dbReference type="EMBL" id="MU004290">
    <property type="protein sequence ID" value="KAF2662266.1"/>
    <property type="molecule type" value="Genomic_DNA"/>
</dbReference>
<organism evidence="4 5">
    <name type="scientific">Lophiostoma macrostomum CBS 122681</name>
    <dbReference type="NCBI Taxonomy" id="1314788"/>
    <lineage>
        <taxon>Eukaryota</taxon>
        <taxon>Fungi</taxon>
        <taxon>Dikarya</taxon>
        <taxon>Ascomycota</taxon>
        <taxon>Pezizomycotina</taxon>
        <taxon>Dothideomycetes</taxon>
        <taxon>Pleosporomycetidae</taxon>
        <taxon>Pleosporales</taxon>
        <taxon>Lophiostomataceae</taxon>
        <taxon>Lophiostoma</taxon>
    </lineage>
</organism>
<keyword evidence="2" id="KW-0732">Signal</keyword>
<dbReference type="Proteomes" id="UP000799324">
    <property type="component" value="Unassembled WGS sequence"/>
</dbReference>
<dbReference type="OrthoDB" id="121380at2759"/>
<evidence type="ECO:0000256" key="1">
    <source>
        <dbReference type="SAM" id="MobiDB-lite"/>
    </source>
</evidence>
<reference evidence="4" key="1">
    <citation type="journal article" date="2020" name="Stud. Mycol.">
        <title>101 Dothideomycetes genomes: a test case for predicting lifestyles and emergence of pathogens.</title>
        <authorList>
            <person name="Haridas S."/>
            <person name="Albert R."/>
            <person name="Binder M."/>
            <person name="Bloem J."/>
            <person name="Labutti K."/>
            <person name="Salamov A."/>
            <person name="Andreopoulos B."/>
            <person name="Baker S."/>
            <person name="Barry K."/>
            <person name="Bills G."/>
            <person name="Bluhm B."/>
            <person name="Cannon C."/>
            <person name="Castanera R."/>
            <person name="Culley D."/>
            <person name="Daum C."/>
            <person name="Ezra D."/>
            <person name="Gonzalez J."/>
            <person name="Henrissat B."/>
            <person name="Kuo A."/>
            <person name="Liang C."/>
            <person name="Lipzen A."/>
            <person name="Lutzoni F."/>
            <person name="Magnuson J."/>
            <person name="Mondo S."/>
            <person name="Nolan M."/>
            <person name="Ohm R."/>
            <person name="Pangilinan J."/>
            <person name="Park H.-J."/>
            <person name="Ramirez L."/>
            <person name="Alfaro M."/>
            <person name="Sun H."/>
            <person name="Tritt A."/>
            <person name="Yoshinaga Y."/>
            <person name="Zwiers L.-H."/>
            <person name="Turgeon B."/>
            <person name="Goodwin S."/>
            <person name="Spatafora J."/>
            <person name="Crous P."/>
            <person name="Grigoriev I."/>
        </authorList>
    </citation>
    <scope>NUCLEOTIDE SEQUENCE</scope>
    <source>
        <strain evidence="4">CBS 122681</strain>
    </source>
</reference>
<name>A0A6A6TS45_9PLEO</name>
<dbReference type="Gene3D" id="2.60.130.10">
    <property type="entry name" value="Aromatic compound dioxygenase"/>
    <property type="match status" value="1"/>
</dbReference>
<dbReference type="SUPFAM" id="SSF49482">
    <property type="entry name" value="Aromatic compound dioxygenase"/>
    <property type="match status" value="1"/>
</dbReference>
<dbReference type="PANTHER" id="PTHR34315:SF2">
    <property type="entry name" value="ANCHORED DIOXYGENASE, PUTATIVE (AFU_ORTHOLOGUE AFUA_3G01800)-RELATED"/>
    <property type="match status" value="1"/>
</dbReference>
<dbReference type="InterPro" id="IPR000627">
    <property type="entry name" value="Intradiol_dOase_C"/>
</dbReference>
<evidence type="ECO:0000259" key="3">
    <source>
        <dbReference type="Pfam" id="PF00775"/>
    </source>
</evidence>
<protein>
    <submittedName>
        <fullName evidence="4">Aromatic compound dioxygenase</fullName>
    </submittedName>
</protein>
<proteinExistence type="predicted"/>
<keyword evidence="4" id="KW-0560">Oxidoreductase</keyword>
<dbReference type="InterPro" id="IPR015889">
    <property type="entry name" value="Intradiol_dOase_core"/>
</dbReference>
<accession>A0A6A6TS45</accession>
<keyword evidence="4" id="KW-0223">Dioxygenase</keyword>
<dbReference type="GO" id="GO:0016702">
    <property type="term" value="F:oxidoreductase activity, acting on single donors with incorporation of molecular oxygen, incorporation of two atoms of oxygen"/>
    <property type="evidence" value="ECO:0007669"/>
    <property type="project" value="InterPro"/>
</dbReference>
<dbReference type="AlphaFoldDB" id="A0A6A6TS45"/>
<gene>
    <name evidence="4" type="ORF">K491DRAFT_686753</name>
</gene>
<feature type="region of interest" description="Disordered" evidence="1">
    <location>
        <begin position="365"/>
        <end position="386"/>
    </location>
</feature>
<feature type="domain" description="Intradiol ring-cleavage dioxygenases" evidence="3">
    <location>
        <begin position="140"/>
        <end position="234"/>
    </location>
</feature>
<feature type="chain" id="PRO_5025622336" evidence="2">
    <location>
        <begin position="24"/>
        <end position="386"/>
    </location>
</feature>
<sequence length="386" mass="41585">MVNFASIVSSAIAASSLLSLTAAHPGEKHDLAKIKREVDARGLRSAAAKRSLSQCQNSLKHRELMNRSVERRAKRLVELRKKHNIQASSQKWRRDLATLQEFESVNHNETGILDYTQNTDAATIFAANTSCILAPEVTDGPYYVTGEYIRKDVKEGQAGVDLYLEVQYVDVTTCAPVEGLFVDIWNCNATGVYSGVESGQGGLNSTFLRGIQTTDADGVATYETIFPGHYEGRATHTHLLTKTNSTVFQNGTTGSDGAVTHIGQLFYPEDLRQAVETVEPYNTNTVTVTTNDEDMWSIVQAADAYDPFPEFVYLGESIEDGLMAWIQIGINTTADYTDDDYYNVAATYQAGGGVANADSSFGGGNGTGNGTMPSGAAPSGAIPTSA</sequence>
<dbReference type="Pfam" id="PF00775">
    <property type="entry name" value="Dioxygenase_C"/>
    <property type="match status" value="1"/>
</dbReference>